<dbReference type="EMBL" id="CP039690">
    <property type="protein sequence ID" value="QCI65106.1"/>
    <property type="molecule type" value="Genomic_DNA"/>
</dbReference>
<evidence type="ECO:0000313" key="4">
    <source>
        <dbReference type="Proteomes" id="UP000298781"/>
    </source>
</evidence>
<dbReference type="NCBIfam" id="TIGR01985">
    <property type="entry name" value="phasin_2"/>
    <property type="match status" value="1"/>
</dbReference>
<evidence type="ECO:0000256" key="1">
    <source>
        <dbReference type="SAM" id="Coils"/>
    </source>
</evidence>
<sequence>MVAKAPVAYEIPLEMREFADKSVEQARKAFDGFVGAAHRTVTAMEGSGETVQSGARDVSRKAIEIAETNVAASFAFAQKLVRATDMVEVMQIQAEFLQSQMQAMQAQAKELGATLTGAAAKKPSNGKA</sequence>
<dbReference type="Pfam" id="PF09361">
    <property type="entry name" value="Phasin_2"/>
    <property type="match status" value="1"/>
</dbReference>
<evidence type="ECO:0000259" key="2">
    <source>
        <dbReference type="Pfam" id="PF09361"/>
    </source>
</evidence>
<dbReference type="InterPro" id="IPR010234">
    <property type="entry name" value="Phasin_subfam-2"/>
</dbReference>
<proteinExistence type="predicted"/>
<dbReference type="InterPro" id="IPR018968">
    <property type="entry name" value="Phasin"/>
</dbReference>
<protein>
    <submittedName>
        <fullName evidence="3">Phasin</fullName>
    </submittedName>
</protein>
<keyword evidence="4" id="KW-1185">Reference proteome</keyword>
<dbReference type="Proteomes" id="UP000298781">
    <property type="component" value="Chromosome"/>
</dbReference>
<dbReference type="RefSeq" id="WP_136960555.1">
    <property type="nucleotide sequence ID" value="NZ_CP039690.1"/>
</dbReference>
<organism evidence="3 4">
    <name type="scientific">Phreatobacter stygius</name>
    <dbReference type="NCBI Taxonomy" id="1940610"/>
    <lineage>
        <taxon>Bacteria</taxon>
        <taxon>Pseudomonadati</taxon>
        <taxon>Pseudomonadota</taxon>
        <taxon>Alphaproteobacteria</taxon>
        <taxon>Hyphomicrobiales</taxon>
        <taxon>Phreatobacteraceae</taxon>
        <taxon>Phreatobacter</taxon>
    </lineage>
</organism>
<dbReference type="AlphaFoldDB" id="A0A4D7B5W3"/>
<accession>A0A4D7B5W3</accession>
<dbReference type="KEGG" id="pstg:E8M01_13295"/>
<feature type="domain" description="Phasin" evidence="2">
    <location>
        <begin position="34"/>
        <end position="120"/>
    </location>
</feature>
<evidence type="ECO:0000313" key="3">
    <source>
        <dbReference type="EMBL" id="QCI65106.1"/>
    </source>
</evidence>
<feature type="coiled-coil region" evidence="1">
    <location>
        <begin position="87"/>
        <end position="114"/>
    </location>
</feature>
<dbReference type="OrthoDB" id="7856369at2"/>
<reference evidence="3 4" key="1">
    <citation type="submission" date="2019-04" db="EMBL/GenBank/DDBJ databases">
        <title>Phreatobacter aquaticus sp. nov.</title>
        <authorList>
            <person name="Choi A."/>
        </authorList>
    </citation>
    <scope>NUCLEOTIDE SEQUENCE [LARGE SCALE GENOMIC DNA]</scope>
    <source>
        <strain evidence="3 4">KCTC 52518</strain>
    </source>
</reference>
<keyword evidence="1" id="KW-0175">Coiled coil</keyword>
<name>A0A4D7B5W3_9HYPH</name>
<gene>
    <name evidence="3" type="ORF">E8M01_13295</name>
</gene>